<dbReference type="Gene3D" id="1.20.1270.360">
    <property type="match status" value="1"/>
</dbReference>
<sequence>MTQQGPMEHSQAGISGGRYGQSQEYGRMGARQRGGIPPQRGQQTAPQEYGQQGISQQGVGQQMGQGTSTSGGQQMTQPGGQFDDQLPGEMRVALEDFEKAAKVCDWCADQCIDEGPQMAECIRLCRDVADLGTLNTKLIARDSVFGPELAEVFATAAEECASECMRHQNAHCQECASVLSRAVDSTYRLLDKLQTTEGGVSTQQGIPTQQSQF</sequence>
<dbReference type="EMBL" id="FRAN01000002">
    <property type="protein sequence ID" value="SHK49619.1"/>
    <property type="molecule type" value="Genomic_DNA"/>
</dbReference>
<keyword evidence="3" id="KW-1185">Reference proteome</keyword>
<organism evidence="2 3">
    <name type="scientific">Haladaptatus paucihalophilus DX253</name>
    <dbReference type="NCBI Taxonomy" id="797209"/>
    <lineage>
        <taxon>Archaea</taxon>
        <taxon>Methanobacteriati</taxon>
        <taxon>Methanobacteriota</taxon>
        <taxon>Stenosarchaea group</taxon>
        <taxon>Halobacteria</taxon>
        <taxon>Halobacteriales</taxon>
        <taxon>Haladaptataceae</taxon>
        <taxon>Haladaptatus</taxon>
    </lineage>
</organism>
<feature type="region of interest" description="Disordered" evidence="1">
    <location>
        <begin position="1"/>
        <end position="86"/>
    </location>
</feature>
<evidence type="ECO:0000313" key="2">
    <source>
        <dbReference type="EMBL" id="SHK49619.1"/>
    </source>
</evidence>
<feature type="compositionally biased region" description="Low complexity" evidence="1">
    <location>
        <begin position="50"/>
        <end position="81"/>
    </location>
</feature>
<protein>
    <recommendedName>
        <fullName evidence="4">Four-helix bundle copper-binding protein</fullName>
    </recommendedName>
</protein>
<accession>A0A1M6SY65</accession>
<name>A0A1M6SY65_HALPU</name>
<reference evidence="3" key="1">
    <citation type="submission" date="2016-11" db="EMBL/GenBank/DDBJ databases">
        <authorList>
            <person name="Varghese N."/>
            <person name="Submissions S."/>
        </authorList>
    </citation>
    <scope>NUCLEOTIDE SEQUENCE [LARGE SCALE GENOMIC DNA]</scope>
    <source>
        <strain evidence="3">DX253</strain>
    </source>
</reference>
<gene>
    <name evidence="2" type="ORF">SAMN05444342_1451</name>
</gene>
<feature type="compositionally biased region" description="Low complexity" evidence="1">
    <location>
        <begin position="29"/>
        <end position="43"/>
    </location>
</feature>
<proteinExistence type="predicted"/>
<dbReference type="RefSeq" id="WP_232423733.1">
    <property type="nucleotide sequence ID" value="NZ_AQXI01000001.1"/>
</dbReference>
<dbReference type="PANTHER" id="PTHR37310">
    <property type="entry name" value="CYTOPLASMIC PROTEIN-RELATED"/>
    <property type="match status" value="1"/>
</dbReference>
<dbReference type="InterPro" id="IPR044543">
    <property type="entry name" value="YHJQ-like"/>
</dbReference>
<evidence type="ECO:0000256" key="1">
    <source>
        <dbReference type="SAM" id="MobiDB-lite"/>
    </source>
</evidence>
<dbReference type="PANTHER" id="PTHR37310:SF1">
    <property type="entry name" value="CYTOPLASMIC PROTEIN"/>
    <property type="match status" value="1"/>
</dbReference>
<evidence type="ECO:0000313" key="3">
    <source>
        <dbReference type="Proteomes" id="UP000184203"/>
    </source>
</evidence>
<dbReference type="InterPro" id="IPR005560">
    <property type="entry name" value="Csp_YhjQ"/>
</dbReference>
<evidence type="ECO:0008006" key="4">
    <source>
        <dbReference type="Google" id="ProtNLM"/>
    </source>
</evidence>
<dbReference type="Proteomes" id="UP000184203">
    <property type="component" value="Unassembled WGS sequence"/>
</dbReference>
<dbReference type="AlphaFoldDB" id="A0A1M6SY65"/>
<dbReference type="CDD" id="cd08026">
    <property type="entry name" value="DUF326"/>
    <property type="match status" value="1"/>
</dbReference>
<dbReference type="Pfam" id="PF03860">
    <property type="entry name" value="Csp"/>
    <property type="match status" value="1"/>
</dbReference>